<comment type="caution">
    <text evidence="1">The sequence shown here is derived from an EMBL/GenBank/DDBJ whole genome shotgun (WGS) entry which is preliminary data.</text>
</comment>
<sequence>MNEQGKKMWSNLFSNNSVAANGMPLSYISPQSPEDRDEVLYSRMSHRIMPNDIFVTRPSDRYFDTMFNMIGDLSIVKNVLRFGMSAMRNTYSPLKDKGNPRRSNFYCVMIVVYGINTIEERKELWIGLMRIGNVMSIPWCITGDFNTPLMQDDIMGGQPVADFETRDF</sequence>
<evidence type="ECO:0000313" key="1">
    <source>
        <dbReference type="EMBL" id="MCD7464541.1"/>
    </source>
</evidence>
<dbReference type="EMBL" id="JACEIK010000974">
    <property type="protein sequence ID" value="MCD7464541.1"/>
    <property type="molecule type" value="Genomic_DNA"/>
</dbReference>
<organism evidence="1 2">
    <name type="scientific">Datura stramonium</name>
    <name type="common">Jimsonweed</name>
    <name type="synonym">Common thornapple</name>
    <dbReference type="NCBI Taxonomy" id="4076"/>
    <lineage>
        <taxon>Eukaryota</taxon>
        <taxon>Viridiplantae</taxon>
        <taxon>Streptophyta</taxon>
        <taxon>Embryophyta</taxon>
        <taxon>Tracheophyta</taxon>
        <taxon>Spermatophyta</taxon>
        <taxon>Magnoliopsida</taxon>
        <taxon>eudicotyledons</taxon>
        <taxon>Gunneridae</taxon>
        <taxon>Pentapetalae</taxon>
        <taxon>asterids</taxon>
        <taxon>lamiids</taxon>
        <taxon>Solanales</taxon>
        <taxon>Solanaceae</taxon>
        <taxon>Solanoideae</taxon>
        <taxon>Datureae</taxon>
        <taxon>Datura</taxon>
    </lineage>
</organism>
<gene>
    <name evidence="1" type="ORF">HAX54_052957</name>
</gene>
<name>A0ABS8T0A5_DATST</name>
<protein>
    <submittedName>
        <fullName evidence="1">Uncharacterized protein</fullName>
    </submittedName>
</protein>
<evidence type="ECO:0000313" key="2">
    <source>
        <dbReference type="Proteomes" id="UP000823775"/>
    </source>
</evidence>
<accession>A0ABS8T0A5</accession>
<reference evidence="1 2" key="1">
    <citation type="journal article" date="2021" name="BMC Genomics">
        <title>Datura genome reveals duplications of psychoactive alkaloid biosynthetic genes and high mutation rate following tissue culture.</title>
        <authorList>
            <person name="Rajewski A."/>
            <person name="Carter-House D."/>
            <person name="Stajich J."/>
            <person name="Litt A."/>
        </authorList>
    </citation>
    <scope>NUCLEOTIDE SEQUENCE [LARGE SCALE GENOMIC DNA]</scope>
    <source>
        <strain evidence="1">AR-01</strain>
    </source>
</reference>
<keyword evidence="2" id="KW-1185">Reference proteome</keyword>
<proteinExistence type="predicted"/>
<dbReference type="Proteomes" id="UP000823775">
    <property type="component" value="Unassembled WGS sequence"/>
</dbReference>